<gene>
    <name evidence="1" type="ORF">F7Q99_36360</name>
</gene>
<dbReference type="PANTHER" id="PTHR35526:SF3">
    <property type="entry name" value="ANTI-SIGMA-F FACTOR RSBW"/>
    <property type="match status" value="1"/>
</dbReference>
<dbReference type="CDD" id="cd16936">
    <property type="entry name" value="HATPase_RsbW-like"/>
    <property type="match status" value="1"/>
</dbReference>
<evidence type="ECO:0000313" key="1">
    <source>
        <dbReference type="EMBL" id="MQS17516.1"/>
    </source>
</evidence>
<keyword evidence="2" id="KW-1185">Reference proteome</keyword>
<proteinExistence type="predicted"/>
<dbReference type="RefSeq" id="WP_153470588.1">
    <property type="nucleotide sequence ID" value="NZ_WBOF01000005.1"/>
</dbReference>
<dbReference type="OrthoDB" id="4301723at2"/>
<dbReference type="Gene3D" id="3.30.565.10">
    <property type="entry name" value="Histidine kinase-like ATPase, C-terminal domain"/>
    <property type="match status" value="1"/>
</dbReference>
<accession>A0A6N7L0K5</accession>
<dbReference type="PANTHER" id="PTHR35526">
    <property type="entry name" value="ANTI-SIGMA-F FACTOR RSBW-RELATED"/>
    <property type="match status" value="1"/>
</dbReference>
<sequence>MTPLSPAIQTSPAHTLTRSVEHLTEEHVSKLRGDAAVHCHAVLHAHGRPTDRDVFFEACVVTSEFLSNVARHAASPEAPTRATFYLQVLLETDEVLIVVFDRSSKGPQVDTSAPGQQERGLGLGMVHSITNGRWGWFPLPDGKAVWAICPLTWRN</sequence>
<evidence type="ECO:0000313" key="2">
    <source>
        <dbReference type="Proteomes" id="UP000450000"/>
    </source>
</evidence>
<organism evidence="1 2">
    <name type="scientific">Streptomyces kaniharaensis</name>
    <dbReference type="NCBI Taxonomy" id="212423"/>
    <lineage>
        <taxon>Bacteria</taxon>
        <taxon>Bacillati</taxon>
        <taxon>Actinomycetota</taxon>
        <taxon>Actinomycetes</taxon>
        <taxon>Kitasatosporales</taxon>
        <taxon>Streptomycetaceae</taxon>
        <taxon>Streptomyces</taxon>
    </lineage>
</organism>
<dbReference type="SUPFAM" id="SSF55874">
    <property type="entry name" value="ATPase domain of HSP90 chaperone/DNA topoisomerase II/histidine kinase"/>
    <property type="match status" value="1"/>
</dbReference>
<dbReference type="GO" id="GO:0005524">
    <property type="term" value="F:ATP binding"/>
    <property type="evidence" value="ECO:0007669"/>
    <property type="project" value="UniProtKB-KW"/>
</dbReference>
<name>A0A6N7L0K5_9ACTN</name>
<dbReference type="InterPro" id="IPR036890">
    <property type="entry name" value="HATPase_C_sf"/>
</dbReference>
<dbReference type="Proteomes" id="UP000450000">
    <property type="component" value="Unassembled WGS sequence"/>
</dbReference>
<keyword evidence="1" id="KW-0547">Nucleotide-binding</keyword>
<protein>
    <submittedName>
        <fullName evidence="1">ATP-binding protein</fullName>
    </submittedName>
</protein>
<dbReference type="EMBL" id="WBOF01000005">
    <property type="protein sequence ID" value="MQS17516.1"/>
    <property type="molecule type" value="Genomic_DNA"/>
</dbReference>
<dbReference type="InterPro" id="IPR050267">
    <property type="entry name" value="Anti-sigma-factor_SerPK"/>
</dbReference>
<keyword evidence="1" id="KW-0067">ATP-binding</keyword>
<dbReference type="AlphaFoldDB" id="A0A6N7L0K5"/>
<comment type="caution">
    <text evidence="1">The sequence shown here is derived from an EMBL/GenBank/DDBJ whole genome shotgun (WGS) entry which is preliminary data.</text>
</comment>
<reference evidence="1 2" key="1">
    <citation type="submission" date="2019-09" db="EMBL/GenBank/DDBJ databases">
        <title>Genome Sequences of Streptomyces kaniharaensis ATCC 21070.</title>
        <authorList>
            <person name="Zhu W."/>
            <person name="De Crecy-Lagard V."/>
            <person name="Richards N.G."/>
        </authorList>
    </citation>
    <scope>NUCLEOTIDE SEQUENCE [LARGE SCALE GENOMIC DNA]</scope>
    <source>
        <strain evidence="1 2">SF-557</strain>
    </source>
</reference>